<sequence length="116" mass="13226">MPTPTAPGVSLSAICRYYEQNITEAMSNTHIRRSQCRIANQMLRCNISKREDRLRNEIMTARLRPIHSSFETLRYAGFRRASGFGGTRAPANEQMTAAGYARINRPANIYAEFVQR</sequence>
<keyword evidence="2" id="KW-1185">Reference proteome</keyword>
<proteinExistence type="predicted"/>
<reference evidence="1 2" key="1">
    <citation type="submission" date="2017-08" db="EMBL/GenBank/DDBJ databases">
        <authorList>
            <person name="de Groot N.N."/>
        </authorList>
    </citation>
    <scope>NUCLEOTIDE SEQUENCE [LARGE SCALE GENOMIC DNA]</scope>
    <source>
        <strain evidence="1 2">JC85</strain>
    </source>
</reference>
<organism evidence="1 2">
    <name type="scientific">Rhizobium subbaraonis</name>
    <dbReference type="NCBI Taxonomy" id="908946"/>
    <lineage>
        <taxon>Bacteria</taxon>
        <taxon>Pseudomonadati</taxon>
        <taxon>Pseudomonadota</taxon>
        <taxon>Alphaproteobacteria</taxon>
        <taxon>Hyphomicrobiales</taxon>
        <taxon>Rhizobiaceae</taxon>
        <taxon>Rhizobium/Agrobacterium group</taxon>
        <taxon>Rhizobium</taxon>
    </lineage>
</organism>
<gene>
    <name evidence="1" type="ORF">SAMN05892877_106314</name>
</gene>
<name>A0A285UHC3_9HYPH</name>
<evidence type="ECO:0000313" key="2">
    <source>
        <dbReference type="Proteomes" id="UP000219167"/>
    </source>
</evidence>
<dbReference type="Proteomes" id="UP000219167">
    <property type="component" value="Unassembled WGS sequence"/>
</dbReference>
<accession>A0A285UHC3</accession>
<protein>
    <submittedName>
        <fullName evidence="1">Uncharacterized protein</fullName>
    </submittedName>
</protein>
<evidence type="ECO:0000313" key="1">
    <source>
        <dbReference type="EMBL" id="SOC39996.1"/>
    </source>
</evidence>
<dbReference type="EMBL" id="OBQD01000006">
    <property type="protein sequence ID" value="SOC39996.1"/>
    <property type="molecule type" value="Genomic_DNA"/>
</dbReference>
<dbReference type="AlphaFoldDB" id="A0A285UHC3"/>